<keyword evidence="4" id="KW-0050">Antiport</keyword>
<evidence type="ECO:0000256" key="2">
    <source>
        <dbReference type="ARBA" id="ARBA00009584"/>
    </source>
</evidence>
<feature type="domain" description="EF-hand" evidence="16">
    <location>
        <begin position="806"/>
        <end position="841"/>
    </location>
</feature>
<keyword evidence="8 15" id="KW-1133">Transmembrane helix</keyword>
<keyword evidence="7" id="KW-0106">Calcium</keyword>
<organism evidence="18 19">
    <name type="scientific">Chlamydomonas reinhardtii</name>
    <name type="common">Chlamydomonas smithii</name>
    <dbReference type="NCBI Taxonomy" id="3055"/>
    <lineage>
        <taxon>Eukaryota</taxon>
        <taxon>Viridiplantae</taxon>
        <taxon>Chlorophyta</taxon>
        <taxon>core chlorophytes</taxon>
        <taxon>Chlorophyceae</taxon>
        <taxon>CS clade</taxon>
        <taxon>Chlamydomonadales</taxon>
        <taxon>Chlamydomonadaceae</taxon>
        <taxon>Chlamydomonas</taxon>
    </lineage>
</organism>
<dbReference type="Proteomes" id="UP000006906">
    <property type="component" value="Chromosome 15"/>
</dbReference>
<feature type="transmembrane region" description="Helical" evidence="15">
    <location>
        <begin position="247"/>
        <end position="270"/>
    </location>
</feature>
<accession>A0A2K3CWS2</accession>
<keyword evidence="13" id="KW-0175">Coiled coil</keyword>
<dbReference type="InterPro" id="IPR033122">
    <property type="entry name" value="LETM1-like_RBD"/>
</dbReference>
<dbReference type="PROSITE" id="PS50222">
    <property type="entry name" value="EF_HAND_2"/>
    <property type="match status" value="1"/>
</dbReference>
<feature type="compositionally biased region" description="Basic and acidic residues" evidence="14">
    <location>
        <begin position="878"/>
        <end position="888"/>
    </location>
</feature>
<evidence type="ECO:0000256" key="7">
    <source>
        <dbReference type="ARBA" id="ARBA00022837"/>
    </source>
</evidence>
<keyword evidence="9 12" id="KW-0496">Mitochondrion</keyword>
<evidence type="ECO:0000313" key="19">
    <source>
        <dbReference type="Proteomes" id="UP000006906"/>
    </source>
</evidence>
<dbReference type="PANTHER" id="PTHR14009:SF1">
    <property type="entry name" value="MITOCHONDRIAL PROTON_CALCIUM EXCHANGER PROTEIN"/>
    <property type="match status" value="1"/>
</dbReference>
<evidence type="ECO:0000256" key="15">
    <source>
        <dbReference type="SAM" id="Phobius"/>
    </source>
</evidence>
<gene>
    <name evidence="18" type="ORF">CHLRE_15g639150v5</name>
</gene>
<dbReference type="Pfam" id="PF07766">
    <property type="entry name" value="LETM1_RBD"/>
    <property type="match status" value="1"/>
</dbReference>
<dbReference type="EMBL" id="CM008976">
    <property type="protein sequence ID" value="PNW72720.1"/>
    <property type="molecule type" value="Genomic_DNA"/>
</dbReference>
<dbReference type="PANTHER" id="PTHR14009">
    <property type="entry name" value="LEUCINE ZIPPER-EF-HAND CONTAINING TRANSMEMBRANE PROTEIN"/>
    <property type="match status" value="1"/>
</dbReference>
<dbReference type="STRING" id="3055.A0A2K3CWS2"/>
<evidence type="ECO:0000259" key="17">
    <source>
        <dbReference type="PROSITE" id="PS51758"/>
    </source>
</evidence>
<protein>
    <recommendedName>
        <fullName evidence="3">Mitochondrial proton/calcium exchanger protein</fullName>
    </recommendedName>
    <alternativeName>
        <fullName evidence="11">Leucine zipper-EF-hand-containing transmembrane protein 1</fullName>
    </alternativeName>
</protein>
<keyword evidence="5 15" id="KW-0812">Transmembrane</keyword>
<evidence type="ECO:0000256" key="5">
    <source>
        <dbReference type="ARBA" id="ARBA00022692"/>
    </source>
</evidence>
<dbReference type="Gramene" id="PNW72720">
    <property type="protein sequence ID" value="PNW72720"/>
    <property type="gene ID" value="CHLRE_15g639150v5"/>
</dbReference>
<dbReference type="KEGG" id="cre:CHLRE_15g639150v5"/>
<dbReference type="PROSITE" id="PS51758">
    <property type="entry name" value="LETM1_RBD"/>
    <property type="match status" value="1"/>
</dbReference>
<dbReference type="GeneID" id="5726710"/>
<keyword evidence="19" id="KW-1185">Reference proteome</keyword>
<feature type="coiled-coil region" evidence="13">
    <location>
        <begin position="524"/>
        <end position="554"/>
    </location>
</feature>
<dbReference type="AlphaFoldDB" id="A0A2K3CWS2"/>
<evidence type="ECO:0000256" key="6">
    <source>
        <dbReference type="ARBA" id="ARBA00022792"/>
    </source>
</evidence>
<dbReference type="Gene3D" id="1.10.238.10">
    <property type="entry name" value="EF-hand"/>
    <property type="match status" value="1"/>
</dbReference>
<evidence type="ECO:0000256" key="13">
    <source>
        <dbReference type="SAM" id="Coils"/>
    </source>
</evidence>
<evidence type="ECO:0000256" key="9">
    <source>
        <dbReference type="ARBA" id="ARBA00023128"/>
    </source>
</evidence>
<dbReference type="InParanoid" id="A0A2K3CWS2"/>
<dbReference type="GO" id="GO:0005743">
    <property type="term" value="C:mitochondrial inner membrane"/>
    <property type="evidence" value="ECO:0007669"/>
    <property type="project" value="UniProtKB-SubCell"/>
</dbReference>
<dbReference type="OrthoDB" id="275278at2759"/>
<feature type="domain" description="Letm1 RBD" evidence="17">
    <location>
        <begin position="293"/>
        <end position="501"/>
    </location>
</feature>
<dbReference type="GO" id="GO:0043022">
    <property type="term" value="F:ribosome binding"/>
    <property type="evidence" value="ECO:0007669"/>
    <property type="project" value="InterPro"/>
</dbReference>
<evidence type="ECO:0000256" key="14">
    <source>
        <dbReference type="SAM" id="MobiDB-lite"/>
    </source>
</evidence>
<dbReference type="ExpressionAtlas" id="A0A2K3CWS2">
    <property type="expression patterns" value="baseline and differential"/>
</dbReference>
<keyword evidence="4" id="KW-0813">Transport</keyword>
<reference evidence="18 19" key="1">
    <citation type="journal article" date="2007" name="Science">
        <title>The Chlamydomonas genome reveals the evolution of key animal and plant functions.</title>
        <authorList>
            <person name="Merchant S.S."/>
            <person name="Prochnik S.E."/>
            <person name="Vallon O."/>
            <person name="Harris E.H."/>
            <person name="Karpowicz S.J."/>
            <person name="Witman G.B."/>
            <person name="Terry A."/>
            <person name="Salamov A."/>
            <person name="Fritz-Laylin L.K."/>
            <person name="Marechal-Drouard L."/>
            <person name="Marshall W.F."/>
            <person name="Qu L.H."/>
            <person name="Nelson D.R."/>
            <person name="Sanderfoot A.A."/>
            <person name="Spalding M.H."/>
            <person name="Kapitonov V.V."/>
            <person name="Ren Q."/>
            <person name="Ferris P."/>
            <person name="Lindquist E."/>
            <person name="Shapiro H."/>
            <person name="Lucas S.M."/>
            <person name="Grimwood J."/>
            <person name="Schmutz J."/>
            <person name="Cardol P."/>
            <person name="Cerutti H."/>
            <person name="Chanfreau G."/>
            <person name="Chen C.L."/>
            <person name="Cognat V."/>
            <person name="Croft M.T."/>
            <person name="Dent R."/>
            <person name="Dutcher S."/>
            <person name="Fernandez E."/>
            <person name="Fukuzawa H."/>
            <person name="Gonzalez-Ballester D."/>
            <person name="Gonzalez-Halphen D."/>
            <person name="Hallmann A."/>
            <person name="Hanikenne M."/>
            <person name="Hippler M."/>
            <person name="Inwood W."/>
            <person name="Jabbari K."/>
            <person name="Kalanon M."/>
            <person name="Kuras R."/>
            <person name="Lefebvre P.A."/>
            <person name="Lemaire S.D."/>
            <person name="Lobanov A.V."/>
            <person name="Lohr M."/>
            <person name="Manuell A."/>
            <person name="Meier I."/>
            <person name="Mets L."/>
            <person name="Mittag M."/>
            <person name="Mittelmeier T."/>
            <person name="Moroney J.V."/>
            <person name="Moseley J."/>
            <person name="Napoli C."/>
            <person name="Nedelcu A.M."/>
            <person name="Niyogi K."/>
            <person name="Novoselov S.V."/>
            <person name="Paulsen I.T."/>
            <person name="Pazour G."/>
            <person name="Purton S."/>
            <person name="Ral J.P."/>
            <person name="Riano-Pachon D.M."/>
            <person name="Riekhof W."/>
            <person name="Rymarquis L."/>
            <person name="Schroda M."/>
            <person name="Stern D."/>
            <person name="Umen J."/>
            <person name="Willows R."/>
            <person name="Wilson N."/>
            <person name="Zimmer S.L."/>
            <person name="Allmer J."/>
            <person name="Balk J."/>
            <person name="Bisova K."/>
            <person name="Chen C.J."/>
            <person name="Elias M."/>
            <person name="Gendler K."/>
            <person name="Hauser C."/>
            <person name="Lamb M.R."/>
            <person name="Ledford H."/>
            <person name="Long J.C."/>
            <person name="Minagawa J."/>
            <person name="Page M.D."/>
            <person name="Pan J."/>
            <person name="Pootakham W."/>
            <person name="Roje S."/>
            <person name="Rose A."/>
            <person name="Stahlberg E."/>
            <person name="Terauchi A.M."/>
            <person name="Yang P."/>
            <person name="Ball S."/>
            <person name="Bowler C."/>
            <person name="Dieckmann C.L."/>
            <person name="Gladyshev V.N."/>
            <person name="Green P."/>
            <person name="Jorgensen R."/>
            <person name="Mayfield S."/>
            <person name="Mueller-Roeber B."/>
            <person name="Rajamani S."/>
            <person name="Sayre R.T."/>
            <person name="Brokstein P."/>
            <person name="Dubchak I."/>
            <person name="Goodstein D."/>
            <person name="Hornick L."/>
            <person name="Huang Y.W."/>
            <person name="Jhaveri J."/>
            <person name="Luo Y."/>
            <person name="Martinez D."/>
            <person name="Ngau W.C."/>
            <person name="Otillar B."/>
            <person name="Poliakov A."/>
            <person name="Porter A."/>
            <person name="Szajkowski L."/>
            <person name="Werner G."/>
            <person name="Zhou K."/>
            <person name="Grigoriev I.V."/>
            <person name="Rokhsar D.S."/>
            <person name="Grossman A.R."/>
        </authorList>
    </citation>
    <scope>NUCLEOTIDE SEQUENCE [LARGE SCALE GENOMIC DNA]</scope>
    <source>
        <strain evidence="19">CC-503</strain>
    </source>
</reference>
<dbReference type="GO" id="GO:0005509">
    <property type="term" value="F:calcium ion binding"/>
    <property type="evidence" value="ECO:0007669"/>
    <property type="project" value="InterPro"/>
</dbReference>
<feature type="compositionally biased region" description="Low complexity" evidence="14">
    <location>
        <begin position="98"/>
        <end position="108"/>
    </location>
</feature>
<dbReference type="SUPFAM" id="SSF47473">
    <property type="entry name" value="EF-hand"/>
    <property type="match status" value="1"/>
</dbReference>
<dbReference type="InterPro" id="IPR011992">
    <property type="entry name" value="EF-hand-dom_pair"/>
</dbReference>
<feature type="region of interest" description="Disordered" evidence="14">
    <location>
        <begin position="98"/>
        <end position="120"/>
    </location>
</feature>
<dbReference type="GO" id="GO:0015297">
    <property type="term" value="F:antiporter activity"/>
    <property type="evidence" value="ECO:0007669"/>
    <property type="project" value="UniProtKB-KW"/>
</dbReference>
<evidence type="ECO:0000256" key="1">
    <source>
        <dbReference type="ARBA" id="ARBA00004434"/>
    </source>
</evidence>
<evidence type="ECO:0000259" key="16">
    <source>
        <dbReference type="PROSITE" id="PS50222"/>
    </source>
</evidence>
<dbReference type="PROSITE" id="PS00018">
    <property type="entry name" value="EF_HAND_1"/>
    <property type="match status" value="1"/>
</dbReference>
<dbReference type="InterPro" id="IPR018247">
    <property type="entry name" value="EF_Hand_1_Ca_BS"/>
</dbReference>
<evidence type="ECO:0000256" key="3">
    <source>
        <dbReference type="ARBA" id="ARBA00020557"/>
    </source>
</evidence>
<proteinExistence type="inferred from homology"/>
<feature type="coiled-coil region" evidence="13">
    <location>
        <begin position="586"/>
        <end position="613"/>
    </location>
</feature>
<sequence>MAGRSLAPVRVLLAARQHATFGAFEMLEMKLVQPTGLYELLLIGQSDTNQPATGYSNVELLPPLVRASIAAQTRGFHSSRALASRAFQPTSPCLFPASTKSKDAAAAPPKAPAPAPKAEDCDDAIREYDDLSHRLNQLERPSTMKSAGEQVKSVVVSVGNGLAAVGRFTLSVPGRLQAWASLSREERAARRAALWKNIKHEAHHYWVGGKLLAYEVRIASGYALKAARGETLTRRERRQLTRTTADLFRLVPLIIILVVPFLEFALPVLLRLFPNMLPSTFEDKLKKEEEMKRRLAIRLELAKFLQDTVSEMAKDLHRTGRGSDQAVTATELYDFIQKIRAGAAVENAEIIRFAQLFNDALTLDNLERVQLVSMAQFVGISPFGTDAYLRNRLRQHLQQHLQQIKHDDFEIEAEGLENLTEDELRQACRARGMRAPFGEGAVAFMRRQMHDWLDLSLHRGLPSSLLLLSRAFTITASVKDVAAKKDLAYEKLKETLSVIPEEVVERVEFETLGGGAGAGGQDGAKAMEKKLEYLKREEEIIKEEEEEALAYEKLKETLSVIPEEVVERVEFETLGGGAGAGGQDGAKAMEKKLEYLKREEEIIKEEAAAAKAAAAKAAAEAAAAAAAAPAPPAMSAAAAVDATAAAAAAAAGARAAAAAAPGSEAAAAAAAKAAAAAATAAALQPEVEAALTVEALSDEEKAAKEAAAREARVSATLEALLSLASSSAVARERQVFMDLVRKEVQRLNVSLVEKSGGGAAMAFSNTGLTTSAAGAAAAADAAGGAADAVGARVAKMLKNIEQELDKVESKIGDRLQLLDTDRDGVVSRQELQAAVSFLRTQMSPADLELLFEKLGVAASEPSKPIKIDELAALAHEGREASKVLEEQGHQPNAPVAASPPSPSSKAATAAAAAKKEAEADPVTKESVKIHTM</sequence>
<comment type="subcellular location">
    <subcellularLocation>
        <location evidence="1">Mitochondrion inner membrane</location>
        <topology evidence="1">Single-pass membrane protein</topology>
    </subcellularLocation>
</comment>
<keyword evidence="10 15" id="KW-0472">Membrane</keyword>
<evidence type="ECO:0000256" key="8">
    <source>
        <dbReference type="ARBA" id="ARBA00022989"/>
    </source>
</evidence>
<dbReference type="GO" id="GO:0005739">
    <property type="term" value="C:mitochondrion"/>
    <property type="evidence" value="ECO:0000318"/>
    <property type="project" value="GO_Central"/>
</dbReference>
<evidence type="ECO:0000256" key="4">
    <source>
        <dbReference type="ARBA" id="ARBA00022449"/>
    </source>
</evidence>
<dbReference type="InterPro" id="IPR044202">
    <property type="entry name" value="LETM1/MDM38-like"/>
</dbReference>
<dbReference type="InterPro" id="IPR002048">
    <property type="entry name" value="EF_hand_dom"/>
</dbReference>
<dbReference type="FunCoup" id="A0A2K3CWS2">
    <property type="interactions" value="1961"/>
</dbReference>
<dbReference type="RefSeq" id="XP_042916485.1">
    <property type="nucleotide sequence ID" value="XM_043070605.1"/>
</dbReference>
<name>A0A2K3CWS2_CHLRE</name>
<evidence type="ECO:0000256" key="11">
    <source>
        <dbReference type="ARBA" id="ARBA00031360"/>
    </source>
</evidence>
<feature type="region of interest" description="Disordered" evidence="14">
    <location>
        <begin position="878"/>
        <end position="932"/>
    </location>
</feature>
<feature type="compositionally biased region" description="Basic and acidic residues" evidence="14">
    <location>
        <begin position="913"/>
        <end position="932"/>
    </location>
</feature>
<feature type="compositionally biased region" description="Low complexity" evidence="14">
    <location>
        <begin position="903"/>
        <end position="912"/>
    </location>
</feature>
<evidence type="ECO:0000256" key="10">
    <source>
        <dbReference type="ARBA" id="ARBA00023136"/>
    </source>
</evidence>
<evidence type="ECO:0000256" key="12">
    <source>
        <dbReference type="PROSITE-ProRule" id="PRU01094"/>
    </source>
</evidence>
<keyword evidence="6" id="KW-0999">Mitochondrion inner membrane</keyword>
<evidence type="ECO:0000313" key="18">
    <source>
        <dbReference type="EMBL" id="PNW72720.1"/>
    </source>
</evidence>
<comment type="similarity">
    <text evidence="2">Belongs to the LETM1 family.</text>
</comment>